<evidence type="ECO:0000256" key="1">
    <source>
        <dbReference type="SAM" id="Phobius"/>
    </source>
</evidence>
<keyword evidence="1" id="KW-1133">Transmembrane helix</keyword>
<keyword evidence="1" id="KW-0812">Transmembrane</keyword>
<accession>A0ABR2JDK3</accession>
<dbReference type="Gene3D" id="2.60.40.2850">
    <property type="match status" value="1"/>
</dbReference>
<dbReference type="Pfam" id="PF09683">
    <property type="entry name" value="Lactococcin_972"/>
    <property type="match status" value="1"/>
</dbReference>
<proteinExistence type="predicted"/>
<evidence type="ECO:0000313" key="3">
    <source>
        <dbReference type="Proteomes" id="UP001470230"/>
    </source>
</evidence>
<dbReference type="Proteomes" id="UP001470230">
    <property type="component" value="Unassembled WGS sequence"/>
</dbReference>
<reference evidence="2 3" key="1">
    <citation type="submission" date="2024-04" db="EMBL/GenBank/DDBJ databases">
        <title>Tritrichomonas musculus Genome.</title>
        <authorList>
            <person name="Alves-Ferreira E."/>
            <person name="Grigg M."/>
            <person name="Lorenzi H."/>
            <person name="Galac M."/>
        </authorList>
    </citation>
    <scope>NUCLEOTIDE SEQUENCE [LARGE SCALE GENOMIC DNA]</scope>
    <source>
        <strain evidence="2 3">EAF2021</strain>
    </source>
</reference>
<keyword evidence="1" id="KW-0472">Membrane</keyword>
<feature type="transmembrane region" description="Helical" evidence="1">
    <location>
        <begin position="26"/>
        <end position="48"/>
    </location>
</feature>
<keyword evidence="3" id="KW-1185">Reference proteome</keyword>
<dbReference type="InterPro" id="IPR006540">
    <property type="entry name" value="Lactococcin_972"/>
</dbReference>
<sequence>MEEIAKDPLLKSSDEIETKNKNAKKYILLCICVSVGLLVGVLIGYLSFRPKNKPNIDSVTEEARPLTEDWVELLPAITEVTLELGKEVINLLSSSSVSYSSPKGNDHWFTCSNGRWGSYDGQVMSLYYHEYKKHSATTCGKLGEKRSIADAGHWAISIQTRRLTNNTAYYNDDVP</sequence>
<organism evidence="2 3">
    <name type="scientific">Tritrichomonas musculus</name>
    <dbReference type="NCBI Taxonomy" id="1915356"/>
    <lineage>
        <taxon>Eukaryota</taxon>
        <taxon>Metamonada</taxon>
        <taxon>Parabasalia</taxon>
        <taxon>Tritrichomonadida</taxon>
        <taxon>Tritrichomonadidae</taxon>
        <taxon>Tritrichomonas</taxon>
    </lineage>
</organism>
<evidence type="ECO:0000313" key="2">
    <source>
        <dbReference type="EMBL" id="KAK8876031.1"/>
    </source>
</evidence>
<name>A0ABR2JDK3_9EUKA</name>
<dbReference type="EMBL" id="JAPFFF010000012">
    <property type="protein sequence ID" value="KAK8876031.1"/>
    <property type="molecule type" value="Genomic_DNA"/>
</dbReference>
<protein>
    <submittedName>
        <fullName evidence="2">Uncharacterized protein</fullName>
    </submittedName>
</protein>
<comment type="caution">
    <text evidence="2">The sequence shown here is derived from an EMBL/GenBank/DDBJ whole genome shotgun (WGS) entry which is preliminary data.</text>
</comment>
<gene>
    <name evidence="2" type="ORF">M9Y10_006215</name>
</gene>